<dbReference type="EMBL" id="CAAALY010246832">
    <property type="protein sequence ID" value="VEL34013.1"/>
    <property type="molecule type" value="Genomic_DNA"/>
</dbReference>
<sequence length="288" mass="32936">MNNIASIGQHITISLDLVPASFDDSLSHLNSPVEEHAASRRQVLKKRAHFQSNLQEKVSLARFTLSHLRRMSPRSKLDMLLRIYLPPSNSSLPHDLSSHLSGKDAAVLGSSRSDPPISSSLSTEEYYFEVEDIYSQFCDVFVRRLVPMIADILFEESLRLVKSISPQDLPGSKTLLQTDLFLLDYPHRVVDFALAVSSNSMVCVWKERFNQLFIDCLSISAAYYGLPCIKHLLSWHQKGTLTNILREERIKLHMRVHTNETECLRELELDDRRRELDVLEIFSKSIQG</sequence>
<name>A0A3S5CMX6_9PLAT</name>
<dbReference type="Proteomes" id="UP000784294">
    <property type="component" value="Unassembled WGS sequence"/>
</dbReference>
<gene>
    <name evidence="1" type="ORF">PXEA_LOCUS27453</name>
</gene>
<proteinExistence type="predicted"/>
<organism evidence="1 2">
    <name type="scientific">Protopolystoma xenopodis</name>
    <dbReference type="NCBI Taxonomy" id="117903"/>
    <lineage>
        <taxon>Eukaryota</taxon>
        <taxon>Metazoa</taxon>
        <taxon>Spiralia</taxon>
        <taxon>Lophotrochozoa</taxon>
        <taxon>Platyhelminthes</taxon>
        <taxon>Monogenea</taxon>
        <taxon>Polyopisthocotylea</taxon>
        <taxon>Polystomatidea</taxon>
        <taxon>Polystomatidae</taxon>
        <taxon>Protopolystoma</taxon>
    </lineage>
</organism>
<reference evidence="1" key="1">
    <citation type="submission" date="2018-11" db="EMBL/GenBank/DDBJ databases">
        <authorList>
            <consortium name="Pathogen Informatics"/>
        </authorList>
    </citation>
    <scope>NUCLEOTIDE SEQUENCE</scope>
</reference>
<evidence type="ECO:0000313" key="1">
    <source>
        <dbReference type="EMBL" id="VEL34013.1"/>
    </source>
</evidence>
<keyword evidence="2" id="KW-1185">Reference proteome</keyword>
<accession>A0A3S5CMX6</accession>
<protein>
    <submittedName>
        <fullName evidence="1">Uncharacterized protein</fullName>
    </submittedName>
</protein>
<dbReference type="AlphaFoldDB" id="A0A3S5CMX6"/>
<evidence type="ECO:0000313" key="2">
    <source>
        <dbReference type="Proteomes" id="UP000784294"/>
    </source>
</evidence>
<comment type="caution">
    <text evidence="1">The sequence shown here is derived from an EMBL/GenBank/DDBJ whole genome shotgun (WGS) entry which is preliminary data.</text>
</comment>